<dbReference type="InterPro" id="IPR002413">
    <property type="entry name" value="V5_allergen-like"/>
</dbReference>
<dbReference type="AlphaFoldDB" id="A0A0P7AMC6"/>
<sequence>MYFFRMLGFLAMSLAALVVSADDRQLALDKINLARQAKGVPSLTWNPDLAAYAQFWANQMGSDAQPFAHAPLQYRPHQGETIYEHQSGHCDAAFDGPLQTAVHDWLLEGSIYDGQPIRTGQEPWLHWSQCMWSGTTQIGCARAYSISGPYKVYSVCRFLPEGNVIGQKPF</sequence>
<dbReference type="OrthoDB" id="43654at2759"/>
<keyword evidence="4" id="KW-1185">Reference proteome</keyword>
<dbReference type="EMBL" id="LKCW01000119">
    <property type="protein sequence ID" value="KPM38958.1"/>
    <property type="molecule type" value="Genomic_DNA"/>
</dbReference>
<dbReference type="InterPro" id="IPR035940">
    <property type="entry name" value="CAP_sf"/>
</dbReference>
<dbReference type="PRINTS" id="PR00837">
    <property type="entry name" value="V5TPXLIKE"/>
</dbReference>
<name>A0A0P7AMC6_9HYPO</name>
<dbReference type="InterPro" id="IPR001283">
    <property type="entry name" value="CRISP-related"/>
</dbReference>
<feature type="signal peptide" evidence="1">
    <location>
        <begin position="1"/>
        <end position="21"/>
    </location>
</feature>
<reference evidence="3 4" key="1">
    <citation type="submission" date="2015-09" db="EMBL/GenBank/DDBJ databases">
        <title>Draft genome of a European isolate of the apple canker pathogen Neonectria ditissima.</title>
        <authorList>
            <person name="Gomez-Cortecero A."/>
            <person name="Harrison R.J."/>
            <person name="Armitage A.D."/>
        </authorList>
    </citation>
    <scope>NUCLEOTIDE SEQUENCE [LARGE SCALE GENOMIC DNA]</scope>
    <source>
        <strain evidence="3 4">R09/05</strain>
    </source>
</reference>
<gene>
    <name evidence="3" type="ORF">AK830_g7575</name>
</gene>
<evidence type="ECO:0000259" key="2">
    <source>
        <dbReference type="SMART" id="SM00198"/>
    </source>
</evidence>
<feature type="domain" description="SCP" evidence="2">
    <location>
        <begin position="22"/>
        <end position="166"/>
    </location>
</feature>
<dbReference type="STRING" id="78410.A0A0P7AMC6"/>
<dbReference type="Proteomes" id="UP000050424">
    <property type="component" value="Unassembled WGS sequence"/>
</dbReference>
<dbReference type="SMART" id="SM00198">
    <property type="entry name" value="SCP"/>
    <property type="match status" value="1"/>
</dbReference>
<evidence type="ECO:0000256" key="1">
    <source>
        <dbReference type="SAM" id="SignalP"/>
    </source>
</evidence>
<dbReference type="Gene3D" id="3.40.33.10">
    <property type="entry name" value="CAP"/>
    <property type="match status" value="1"/>
</dbReference>
<keyword evidence="1" id="KW-0732">Signal</keyword>
<accession>A0A0P7AMC6</accession>
<evidence type="ECO:0000313" key="3">
    <source>
        <dbReference type="EMBL" id="KPM38958.1"/>
    </source>
</evidence>
<dbReference type="SUPFAM" id="SSF55797">
    <property type="entry name" value="PR-1-like"/>
    <property type="match status" value="1"/>
</dbReference>
<evidence type="ECO:0000313" key="4">
    <source>
        <dbReference type="Proteomes" id="UP000050424"/>
    </source>
</evidence>
<comment type="caution">
    <text evidence="3">The sequence shown here is derived from an EMBL/GenBank/DDBJ whole genome shotgun (WGS) entry which is preliminary data.</text>
</comment>
<proteinExistence type="predicted"/>
<dbReference type="Pfam" id="PF00188">
    <property type="entry name" value="CAP"/>
    <property type="match status" value="1"/>
</dbReference>
<dbReference type="PANTHER" id="PTHR10334">
    <property type="entry name" value="CYSTEINE-RICH SECRETORY PROTEIN-RELATED"/>
    <property type="match status" value="1"/>
</dbReference>
<organism evidence="3 4">
    <name type="scientific">Neonectria ditissima</name>
    <dbReference type="NCBI Taxonomy" id="78410"/>
    <lineage>
        <taxon>Eukaryota</taxon>
        <taxon>Fungi</taxon>
        <taxon>Dikarya</taxon>
        <taxon>Ascomycota</taxon>
        <taxon>Pezizomycotina</taxon>
        <taxon>Sordariomycetes</taxon>
        <taxon>Hypocreomycetidae</taxon>
        <taxon>Hypocreales</taxon>
        <taxon>Nectriaceae</taxon>
        <taxon>Neonectria</taxon>
    </lineage>
</organism>
<feature type="chain" id="PRO_5006134928" description="SCP domain-containing protein" evidence="1">
    <location>
        <begin position="22"/>
        <end position="170"/>
    </location>
</feature>
<dbReference type="InterPro" id="IPR014044">
    <property type="entry name" value="CAP_dom"/>
</dbReference>
<dbReference type="PRINTS" id="PR00838">
    <property type="entry name" value="V5ALLERGEN"/>
</dbReference>
<protein>
    <recommendedName>
        <fullName evidence="2">SCP domain-containing protein</fullName>
    </recommendedName>
</protein>